<comment type="caution">
    <text evidence="1">The sequence shown here is derived from an EMBL/GenBank/DDBJ whole genome shotgun (WGS) entry which is preliminary data.</text>
</comment>
<accession>A0AAP0H790</accession>
<gene>
    <name evidence="1" type="ORF">SSX86_005855</name>
</gene>
<evidence type="ECO:0000313" key="1">
    <source>
        <dbReference type="EMBL" id="KAK9077518.1"/>
    </source>
</evidence>
<keyword evidence="2" id="KW-1185">Reference proteome</keyword>
<dbReference type="AlphaFoldDB" id="A0AAP0H790"/>
<evidence type="ECO:0000313" key="2">
    <source>
        <dbReference type="Proteomes" id="UP001408789"/>
    </source>
</evidence>
<sequence>MGFWDAVHYTGDLAKRNTPDMIKRAGVAAYHSTSSVVTKIDQVVRVAAIQKLPDQYRPDDETIAQIRPFATTLAKNTGKYIVYEGFKHLPGATVASKLVSDSMREVKQNNHKEGTESVGAKMEKLEKDLTKSTSQPENSVQNEKLSFENAVEESQPQNLNKNEKLCFEIEVEGGSEKTKDMINTFMRTEFVGNHMFGLVDNTNK</sequence>
<protein>
    <submittedName>
        <fullName evidence="1">Uncharacterized protein</fullName>
    </submittedName>
</protein>
<dbReference type="EMBL" id="JBCNJP010000007">
    <property type="protein sequence ID" value="KAK9077518.1"/>
    <property type="molecule type" value="Genomic_DNA"/>
</dbReference>
<dbReference type="Proteomes" id="UP001408789">
    <property type="component" value="Unassembled WGS sequence"/>
</dbReference>
<proteinExistence type="predicted"/>
<reference evidence="1 2" key="1">
    <citation type="submission" date="2024-04" db="EMBL/GenBank/DDBJ databases">
        <title>The reference genome of an endangered Asteraceae, Deinandra increscens subsp. villosa, native to the Central Coast of California.</title>
        <authorList>
            <person name="Guilliams M."/>
            <person name="Hasenstab-Lehman K."/>
            <person name="Meyer R."/>
            <person name="Mcevoy S."/>
        </authorList>
    </citation>
    <scope>NUCLEOTIDE SEQUENCE [LARGE SCALE GENOMIC DNA]</scope>
    <source>
        <tissue evidence="1">Leaf</tissue>
    </source>
</reference>
<organism evidence="1 2">
    <name type="scientific">Deinandra increscens subsp. villosa</name>
    <dbReference type="NCBI Taxonomy" id="3103831"/>
    <lineage>
        <taxon>Eukaryota</taxon>
        <taxon>Viridiplantae</taxon>
        <taxon>Streptophyta</taxon>
        <taxon>Embryophyta</taxon>
        <taxon>Tracheophyta</taxon>
        <taxon>Spermatophyta</taxon>
        <taxon>Magnoliopsida</taxon>
        <taxon>eudicotyledons</taxon>
        <taxon>Gunneridae</taxon>
        <taxon>Pentapetalae</taxon>
        <taxon>asterids</taxon>
        <taxon>campanulids</taxon>
        <taxon>Asterales</taxon>
        <taxon>Asteraceae</taxon>
        <taxon>Asteroideae</taxon>
        <taxon>Heliantheae alliance</taxon>
        <taxon>Madieae</taxon>
        <taxon>Madiinae</taxon>
        <taxon>Deinandra</taxon>
    </lineage>
</organism>
<name>A0AAP0H790_9ASTR</name>